<organism evidence="2 3">
    <name type="scientific">Paracoccus denitrificans</name>
    <dbReference type="NCBI Taxonomy" id="266"/>
    <lineage>
        <taxon>Bacteria</taxon>
        <taxon>Pseudomonadati</taxon>
        <taxon>Pseudomonadota</taxon>
        <taxon>Alphaproteobacteria</taxon>
        <taxon>Rhodobacterales</taxon>
        <taxon>Paracoccaceae</taxon>
        <taxon>Paracoccus</taxon>
    </lineage>
</organism>
<comment type="caution">
    <text evidence="2">The sequence shown here is derived from an EMBL/GenBank/DDBJ whole genome shotgun (WGS) entry which is preliminary data.</text>
</comment>
<accession>A0A533I567</accession>
<reference evidence="2 3" key="1">
    <citation type="journal article" date="2017" name="Nat. Commun.">
        <title>In situ click chemistry generation of cyclooxygenase-2 inhibitors.</title>
        <authorList>
            <person name="Bhardwaj A."/>
            <person name="Kaur J."/>
            <person name="Wuest M."/>
            <person name="Wuest F."/>
        </authorList>
    </citation>
    <scope>NUCLEOTIDE SEQUENCE [LARGE SCALE GENOMIC DNA]</scope>
    <source>
        <strain evidence="2">S2_012_000_R3_94</strain>
    </source>
</reference>
<gene>
    <name evidence="2" type="ORF">DI616_15650</name>
</gene>
<sequence>MLVLATVSGFVSIAQRLLAGQVFTWLWLTANVFAALLAGYLAWDMYPYLKASLPDWCTQAMAVSVAAHFGGKLFPLLEKLFYKRAGIDPIN</sequence>
<evidence type="ECO:0008006" key="4">
    <source>
        <dbReference type="Google" id="ProtNLM"/>
    </source>
</evidence>
<dbReference type="AlphaFoldDB" id="A0A533I567"/>
<evidence type="ECO:0000313" key="3">
    <source>
        <dbReference type="Proteomes" id="UP000315344"/>
    </source>
</evidence>
<protein>
    <recommendedName>
        <fullName evidence="4">Holin</fullName>
    </recommendedName>
</protein>
<keyword evidence="1" id="KW-1133">Transmembrane helix</keyword>
<dbReference type="Proteomes" id="UP000315344">
    <property type="component" value="Unassembled WGS sequence"/>
</dbReference>
<keyword evidence="1" id="KW-0812">Transmembrane</keyword>
<keyword evidence="1" id="KW-0472">Membrane</keyword>
<name>A0A533I567_PARDE</name>
<dbReference type="EMBL" id="VAFL01000015">
    <property type="protein sequence ID" value="TKW65160.1"/>
    <property type="molecule type" value="Genomic_DNA"/>
</dbReference>
<proteinExistence type="predicted"/>
<feature type="transmembrane region" description="Helical" evidence="1">
    <location>
        <begin position="24"/>
        <end position="43"/>
    </location>
</feature>
<evidence type="ECO:0000313" key="2">
    <source>
        <dbReference type="EMBL" id="TKW65160.1"/>
    </source>
</evidence>
<evidence type="ECO:0000256" key="1">
    <source>
        <dbReference type="SAM" id="Phobius"/>
    </source>
</evidence>